<dbReference type="RefSeq" id="XP_008477540.1">
    <property type="nucleotide sequence ID" value="XM_008479318.3"/>
</dbReference>
<name>A0A1S3DA87_DIACI</name>
<sequence>MDNNSTPETVSAYHRERREIVDLTTPVIADNLTMCGLSEQLVQLGPHPDEGKFFPNRYLRINRCGGFCRSDRMICKANETETVRFRINVNQKKTDDPPKEVICVTQHVRCRPACRKCKPPRDKLDPKTCGCSCPEHPSCPEYEKWNSTKCECVCKTSCRWNEKFGENCTCVPDSDLTNRLQQKMKPAVFPGWGVNYAGPEG</sequence>
<dbReference type="PROSITE" id="PS50278">
    <property type="entry name" value="PDGF_2"/>
    <property type="match status" value="1"/>
</dbReference>
<gene>
    <name evidence="3" type="primary">LOC103514442</name>
</gene>
<dbReference type="GO" id="GO:0008083">
    <property type="term" value="F:growth factor activity"/>
    <property type="evidence" value="ECO:0007669"/>
    <property type="project" value="InterPro"/>
</dbReference>
<dbReference type="SUPFAM" id="SSF57501">
    <property type="entry name" value="Cystine-knot cytokines"/>
    <property type="match status" value="1"/>
</dbReference>
<dbReference type="AlphaFoldDB" id="A0A1S3DA87"/>
<evidence type="ECO:0000313" key="2">
    <source>
        <dbReference type="Proteomes" id="UP000079169"/>
    </source>
</evidence>
<reference evidence="3" key="1">
    <citation type="submission" date="2025-08" db="UniProtKB">
        <authorList>
            <consortium name="RefSeq"/>
        </authorList>
    </citation>
    <scope>IDENTIFICATION</scope>
</reference>
<dbReference type="Pfam" id="PF00341">
    <property type="entry name" value="PDGF"/>
    <property type="match status" value="1"/>
</dbReference>
<dbReference type="GO" id="GO:0016020">
    <property type="term" value="C:membrane"/>
    <property type="evidence" value="ECO:0007669"/>
    <property type="project" value="InterPro"/>
</dbReference>
<dbReference type="InterPro" id="IPR000072">
    <property type="entry name" value="PDGF/VEGF_dom"/>
</dbReference>
<organism evidence="2 3">
    <name type="scientific">Diaphorina citri</name>
    <name type="common">Asian citrus psyllid</name>
    <dbReference type="NCBI Taxonomy" id="121845"/>
    <lineage>
        <taxon>Eukaryota</taxon>
        <taxon>Metazoa</taxon>
        <taxon>Ecdysozoa</taxon>
        <taxon>Arthropoda</taxon>
        <taxon>Hexapoda</taxon>
        <taxon>Insecta</taxon>
        <taxon>Pterygota</taxon>
        <taxon>Neoptera</taxon>
        <taxon>Paraneoptera</taxon>
        <taxon>Hemiptera</taxon>
        <taxon>Sternorrhyncha</taxon>
        <taxon>Psylloidea</taxon>
        <taxon>Psyllidae</taxon>
        <taxon>Diaphorininae</taxon>
        <taxon>Diaphorina</taxon>
    </lineage>
</organism>
<evidence type="ECO:0000259" key="1">
    <source>
        <dbReference type="PROSITE" id="PS50278"/>
    </source>
</evidence>
<dbReference type="Proteomes" id="UP000079169">
    <property type="component" value="Unplaced"/>
</dbReference>
<dbReference type="PaxDb" id="121845-A0A1S3DA87"/>
<dbReference type="KEGG" id="dci:103514442"/>
<keyword evidence="2" id="KW-1185">Reference proteome</keyword>
<dbReference type="InterPro" id="IPR029034">
    <property type="entry name" value="Cystine-knot_cytokine"/>
</dbReference>
<dbReference type="GeneID" id="103514442"/>
<feature type="domain" description="Platelet-derived growth factor (PDGF) family profile" evidence="1">
    <location>
        <begin position="59"/>
        <end position="111"/>
    </location>
</feature>
<accession>A0A1S3DA87</accession>
<proteinExistence type="predicted"/>
<protein>
    <submittedName>
        <fullName evidence="3">Uncharacterized protein LOC103514442</fullName>
    </submittedName>
</protein>
<evidence type="ECO:0000313" key="3">
    <source>
        <dbReference type="RefSeq" id="XP_008477540.1"/>
    </source>
</evidence>
<dbReference type="Gene3D" id="2.10.90.10">
    <property type="entry name" value="Cystine-knot cytokines"/>
    <property type="match status" value="1"/>
</dbReference>